<name>A0ABN9TWP2_9DINO</name>
<dbReference type="Proteomes" id="UP001189429">
    <property type="component" value="Unassembled WGS sequence"/>
</dbReference>
<dbReference type="PANTHER" id="PTHR46344:SF27">
    <property type="entry name" value="KELCH REPEAT SUPERFAMILY PROTEIN"/>
    <property type="match status" value="1"/>
</dbReference>
<evidence type="ECO:0000256" key="2">
    <source>
        <dbReference type="ARBA" id="ARBA00022737"/>
    </source>
</evidence>
<dbReference type="SMART" id="SM00612">
    <property type="entry name" value="Kelch"/>
    <property type="match status" value="3"/>
</dbReference>
<dbReference type="InterPro" id="IPR015915">
    <property type="entry name" value="Kelch-typ_b-propeller"/>
</dbReference>
<comment type="caution">
    <text evidence="3">The sequence shown here is derived from an EMBL/GenBank/DDBJ whole genome shotgun (WGS) entry which is preliminary data.</text>
</comment>
<reference evidence="3" key="1">
    <citation type="submission" date="2023-10" db="EMBL/GenBank/DDBJ databases">
        <authorList>
            <person name="Chen Y."/>
            <person name="Shah S."/>
            <person name="Dougan E. K."/>
            <person name="Thang M."/>
            <person name="Chan C."/>
        </authorList>
    </citation>
    <scope>NUCLEOTIDE SEQUENCE [LARGE SCALE GENOMIC DNA]</scope>
</reference>
<proteinExistence type="predicted"/>
<dbReference type="EMBL" id="CAUYUJ010015171">
    <property type="protein sequence ID" value="CAK0850725.1"/>
    <property type="molecule type" value="Genomic_DNA"/>
</dbReference>
<dbReference type="Pfam" id="PF01344">
    <property type="entry name" value="Kelch_1"/>
    <property type="match status" value="3"/>
</dbReference>
<gene>
    <name evidence="3" type="ORF">PCOR1329_LOCUS43043</name>
</gene>
<dbReference type="Gene3D" id="2.120.10.80">
    <property type="entry name" value="Kelch-type beta propeller"/>
    <property type="match status" value="1"/>
</dbReference>
<protein>
    <submittedName>
        <fullName evidence="3">Uncharacterized protein</fullName>
    </submittedName>
</protein>
<evidence type="ECO:0000313" key="3">
    <source>
        <dbReference type="EMBL" id="CAK0850725.1"/>
    </source>
</evidence>
<dbReference type="InterPro" id="IPR006652">
    <property type="entry name" value="Kelch_1"/>
</dbReference>
<keyword evidence="4" id="KW-1185">Reference proteome</keyword>
<dbReference type="PANTHER" id="PTHR46344">
    <property type="entry name" value="OS02G0202900 PROTEIN"/>
    <property type="match status" value="1"/>
</dbReference>
<keyword evidence="2" id="KW-0677">Repeat</keyword>
<accession>A0ABN9TWP2</accession>
<keyword evidence="1" id="KW-0880">Kelch repeat</keyword>
<evidence type="ECO:0000256" key="1">
    <source>
        <dbReference type="ARBA" id="ARBA00022441"/>
    </source>
</evidence>
<dbReference type="SUPFAM" id="SSF117281">
    <property type="entry name" value="Kelch motif"/>
    <property type="match status" value="1"/>
</dbReference>
<evidence type="ECO:0000313" key="4">
    <source>
        <dbReference type="Proteomes" id="UP001189429"/>
    </source>
</evidence>
<organism evidence="3 4">
    <name type="scientific">Prorocentrum cordatum</name>
    <dbReference type="NCBI Taxonomy" id="2364126"/>
    <lineage>
        <taxon>Eukaryota</taxon>
        <taxon>Sar</taxon>
        <taxon>Alveolata</taxon>
        <taxon>Dinophyceae</taxon>
        <taxon>Prorocentrales</taxon>
        <taxon>Prorocentraceae</taxon>
        <taxon>Prorocentrum</taxon>
    </lineage>
</organism>
<sequence>MLPLLPLLPPLLRAARRWRCSCAVVALDGGLWVLGGGDWGNEPLPTAERLSLATLAWTSRPPMREARRGCVAGALAGRVVAVGGSGRGGADGVLGSAEWLDPAEGAWEPLRGLRQARSRCGVATVRGGLYVMGGCGPGGAALASVERLDAQRSRAFSRFGAGGGAGTGGAASAALGRLRERSRQARYWLGVRLSRREG</sequence>